<reference evidence="1" key="1">
    <citation type="journal article" date="2023" name="Mol. Phylogenet. Evol.">
        <title>Genome-scale phylogeny and comparative genomics of the fungal order Sordariales.</title>
        <authorList>
            <person name="Hensen N."/>
            <person name="Bonometti L."/>
            <person name="Westerberg I."/>
            <person name="Brannstrom I.O."/>
            <person name="Guillou S."/>
            <person name="Cros-Aarteil S."/>
            <person name="Calhoun S."/>
            <person name="Haridas S."/>
            <person name="Kuo A."/>
            <person name="Mondo S."/>
            <person name="Pangilinan J."/>
            <person name="Riley R."/>
            <person name="LaButti K."/>
            <person name="Andreopoulos B."/>
            <person name="Lipzen A."/>
            <person name="Chen C."/>
            <person name="Yan M."/>
            <person name="Daum C."/>
            <person name="Ng V."/>
            <person name="Clum A."/>
            <person name="Steindorff A."/>
            <person name="Ohm R.A."/>
            <person name="Martin F."/>
            <person name="Silar P."/>
            <person name="Natvig D.O."/>
            <person name="Lalanne C."/>
            <person name="Gautier V."/>
            <person name="Ament-Velasquez S.L."/>
            <person name="Kruys A."/>
            <person name="Hutchinson M.I."/>
            <person name="Powell A.J."/>
            <person name="Barry K."/>
            <person name="Miller A.N."/>
            <person name="Grigoriev I.V."/>
            <person name="Debuchy R."/>
            <person name="Gladieux P."/>
            <person name="Hiltunen Thoren M."/>
            <person name="Johannesson H."/>
        </authorList>
    </citation>
    <scope>NUCLEOTIDE SEQUENCE</scope>
    <source>
        <strain evidence="1">PSN309</strain>
    </source>
</reference>
<dbReference type="InterPro" id="IPR036396">
    <property type="entry name" value="Cyt_P450_sf"/>
</dbReference>
<proteinExistence type="predicted"/>
<dbReference type="PANTHER" id="PTHR47582:SF1">
    <property type="entry name" value="P450, PUTATIVE (EUROFUNG)-RELATED"/>
    <property type="match status" value="1"/>
</dbReference>
<gene>
    <name evidence="1" type="ORF">QBC35DRAFT_396860</name>
</gene>
<dbReference type="GO" id="GO:0005506">
    <property type="term" value="F:iron ion binding"/>
    <property type="evidence" value="ECO:0007669"/>
    <property type="project" value="InterPro"/>
</dbReference>
<dbReference type="PANTHER" id="PTHR47582">
    <property type="entry name" value="P450, PUTATIVE (EUROFUNG)-RELATED"/>
    <property type="match status" value="1"/>
</dbReference>
<sequence length="374" mass="41985">MSLVDPQLITTTHLLALATCLIFSILLYKFSSPPLDPREPPVLRPKFPVIGHLLGLSRHGVAYFDLLRQSQGSSPVPAATLPILNGKVYALWDLSMIHSAMRNKNLTFDVLSMEFAQRVFGLSNHGMEKLWGGPEHDIEKSAAVPTMRAIKPAMQGANLLRMNMAALRYVSEILNSDDFAGQGLQVENLYKWLRHFMTMATAFGIYGEGNPIKQDEKGLVDALWEFESNMQPLFLGVAPQIVARKAYKAREKVQKVLIPWYKARMDDAADVSEIAKVRANTAREFGFPAQEVGRLEMALLFVGTTNTIPSLYLFLANVWLRPELKKEVREEVRGIVSLTEKENGKRTATIKIQELEEKCPVLVSCYREAIRLGN</sequence>
<dbReference type="GO" id="GO:0004497">
    <property type="term" value="F:monooxygenase activity"/>
    <property type="evidence" value="ECO:0007669"/>
    <property type="project" value="InterPro"/>
</dbReference>
<accession>A0AAN6WIE0</accession>
<comment type="caution">
    <text evidence="1">The sequence shown here is derived from an EMBL/GenBank/DDBJ whole genome shotgun (WGS) entry which is preliminary data.</text>
</comment>
<keyword evidence="2" id="KW-1185">Reference proteome</keyword>
<dbReference type="Proteomes" id="UP001302126">
    <property type="component" value="Unassembled WGS sequence"/>
</dbReference>
<protein>
    <submittedName>
        <fullName evidence="1">Cytochrome P450</fullName>
    </submittedName>
</protein>
<feature type="non-terminal residue" evidence="1">
    <location>
        <position position="374"/>
    </location>
</feature>
<dbReference type="InterPro" id="IPR053007">
    <property type="entry name" value="CYP450_monoxygenase_sec-met"/>
</dbReference>
<organism evidence="1 2">
    <name type="scientific">Podospora australis</name>
    <dbReference type="NCBI Taxonomy" id="1536484"/>
    <lineage>
        <taxon>Eukaryota</taxon>
        <taxon>Fungi</taxon>
        <taxon>Dikarya</taxon>
        <taxon>Ascomycota</taxon>
        <taxon>Pezizomycotina</taxon>
        <taxon>Sordariomycetes</taxon>
        <taxon>Sordariomycetidae</taxon>
        <taxon>Sordariales</taxon>
        <taxon>Podosporaceae</taxon>
        <taxon>Podospora</taxon>
    </lineage>
</organism>
<reference evidence="1" key="2">
    <citation type="submission" date="2023-05" db="EMBL/GenBank/DDBJ databases">
        <authorList>
            <consortium name="Lawrence Berkeley National Laboratory"/>
            <person name="Steindorff A."/>
            <person name="Hensen N."/>
            <person name="Bonometti L."/>
            <person name="Westerberg I."/>
            <person name="Brannstrom I.O."/>
            <person name="Guillou S."/>
            <person name="Cros-Aarteil S."/>
            <person name="Calhoun S."/>
            <person name="Haridas S."/>
            <person name="Kuo A."/>
            <person name="Mondo S."/>
            <person name="Pangilinan J."/>
            <person name="Riley R."/>
            <person name="Labutti K."/>
            <person name="Andreopoulos B."/>
            <person name="Lipzen A."/>
            <person name="Chen C."/>
            <person name="Yanf M."/>
            <person name="Daum C."/>
            <person name="Ng V."/>
            <person name="Clum A."/>
            <person name="Ohm R."/>
            <person name="Martin F."/>
            <person name="Silar P."/>
            <person name="Natvig D."/>
            <person name="Lalanne C."/>
            <person name="Gautier V."/>
            <person name="Ament-Velasquez S.L."/>
            <person name="Kruys A."/>
            <person name="Hutchinson M.I."/>
            <person name="Powell A.J."/>
            <person name="Barry K."/>
            <person name="Miller A.N."/>
            <person name="Grigoriev I.V."/>
            <person name="Debuchy R."/>
            <person name="Gladieux P."/>
            <person name="Thoren M.H."/>
            <person name="Johannesson H."/>
        </authorList>
    </citation>
    <scope>NUCLEOTIDE SEQUENCE</scope>
    <source>
        <strain evidence="1">PSN309</strain>
    </source>
</reference>
<name>A0AAN6WIE0_9PEZI</name>
<dbReference type="SUPFAM" id="SSF48264">
    <property type="entry name" value="Cytochrome P450"/>
    <property type="match status" value="1"/>
</dbReference>
<evidence type="ECO:0000313" key="2">
    <source>
        <dbReference type="Proteomes" id="UP001302126"/>
    </source>
</evidence>
<dbReference type="EMBL" id="MU864868">
    <property type="protein sequence ID" value="KAK4181985.1"/>
    <property type="molecule type" value="Genomic_DNA"/>
</dbReference>
<dbReference type="Gene3D" id="1.10.630.10">
    <property type="entry name" value="Cytochrome P450"/>
    <property type="match status" value="1"/>
</dbReference>
<evidence type="ECO:0000313" key="1">
    <source>
        <dbReference type="EMBL" id="KAK4181985.1"/>
    </source>
</evidence>
<dbReference type="AlphaFoldDB" id="A0AAN6WIE0"/>
<dbReference type="GO" id="GO:0020037">
    <property type="term" value="F:heme binding"/>
    <property type="evidence" value="ECO:0007669"/>
    <property type="project" value="InterPro"/>
</dbReference>
<dbReference type="GO" id="GO:0016705">
    <property type="term" value="F:oxidoreductase activity, acting on paired donors, with incorporation or reduction of molecular oxygen"/>
    <property type="evidence" value="ECO:0007669"/>
    <property type="project" value="InterPro"/>
</dbReference>